<evidence type="ECO:0000256" key="1">
    <source>
        <dbReference type="SAM" id="Coils"/>
    </source>
</evidence>
<feature type="compositionally biased region" description="Low complexity" evidence="2">
    <location>
        <begin position="1361"/>
        <end position="1376"/>
    </location>
</feature>
<feature type="compositionally biased region" description="Basic and acidic residues" evidence="2">
    <location>
        <begin position="660"/>
        <end position="675"/>
    </location>
</feature>
<proteinExistence type="predicted"/>
<feature type="coiled-coil region" evidence="1">
    <location>
        <begin position="688"/>
        <end position="805"/>
    </location>
</feature>
<protein>
    <submittedName>
        <fullName evidence="4">Forkhead associated phosphopeptide binding domain 1</fullName>
    </submittedName>
</protein>
<dbReference type="SUPFAM" id="SSF49879">
    <property type="entry name" value="SMAD/FHA domain"/>
    <property type="match status" value="1"/>
</dbReference>
<feature type="region of interest" description="Disordered" evidence="2">
    <location>
        <begin position="1333"/>
        <end position="1376"/>
    </location>
</feature>
<dbReference type="GO" id="GO:0006915">
    <property type="term" value="P:apoptotic process"/>
    <property type="evidence" value="ECO:0007669"/>
    <property type="project" value="Ensembl"/>
</dbReference>
<feature type="domain" description="FHA" evidence="3">
    <location>
        <begin position="18"/>
        <end position="69"/>
    </location>
</feature>
<gene>
    <name evidence="4" type="primary">FHAD1</name>
</gene>
<reference evidence="4" key="1">
    <citation type="submission" date="2025-08" db="UniProtKB">
        <authorList>
            <consortium name="Ensembl"/>
        </authorList>
    </citation>
    <scope>IDENTIFICATION</scope>
</reference>
<feature type="region of interest" description="Disordered" evidence="2">
    <location>
        <begin position="110"/>
        <end position="140"/>
    </location>
</feature>
<feature type="region of interest" description="Disordered" evidence="2">
    <location>
        <begin position="925"/>
        <end position="945"/>
    </location>
</feature>
<feature type="coiled-coil region" evidence="1">
    <location>
        <begin position="322"/>
        <end position="467"/>
    </location>
</feature>
<dbReference type="Gene3D" id="2.60.200.20">
    <property type="match status" value="1"/>
</dbReference>
<sequence>MRAYLKSAEGFFVLNKSTTIGRHEDSDLVLESADIDNHHALIEYNEAESSFVLQDFNSRNGTFVNECHIQNVAVKLLPGDILRFGSGGLTYELVIENPASVSFPWVRGPAPWPRPQPPRATQQPNQSPSPPQTPFHPGIWPAPVQRSWSPGFPGPPMVPPASHKRPVSASGKMFSFVVDRAAHRVPIIKQVWTNAMELSEQSVAEEIPGAGFSREIFVDQDLAQHDKDEIILLLGKEVSRLSDFELESKYKDTVIASLHNEVANLSQKLLETAASRQKERVIPPKFQVPHEEDDAQQREIQSLKDQISALQQGYSQVLCQTLSERNLEITSLKNEAENLRRETAITSEMVSSLQRDVLVKDDQVQQLKQEVKQLKSENKEKDHQLQALSSRCSVLKEELQKEDAQNEHWEAQEKELKLCKTQIHDMEKEMKKLREELKRSSTEQSLISKTLREKSKVEEKLQEDSRRKLLQLQEMGSRENLIKANLERAVGQLELFRSQVIKATYGRVKPFQDKPVSDQQLIEKITRVTEDNINFRQKKRTLQKETQLSSCEQEEMTENIVKLKTSLDSCQACMKMSCCSDDLKKEVDLLQRLQVSPPVSGLQKVALDILRLSLSWLEETEHLLHEVGIQFSSSDKDQDQQFSGNSAVFAARKVTAAPGREGEADRGKATARGEAESQNQAANGREIGKALEETISQEKSRAKEALEEEQSKVQELENRLTRQKEILESSIAHEKSRAKEALETEKRKVRDLENHLAQQKEISESSIAYEKHKAKEAIEKEKKKVQDLENRITKQKEEIDLKMQKEDILNDKLNDALAMVEKTQKTKTAESLKAESLTMKLSETLAELETAKTKMIMMEERMQLQQLTVRALQEEQESQKHGFEKQIMEYKDQIKQHTQTIVSLEERLQKVTEHRKKIGEIATLKDNDRAQEGGTQQDTVAAPPVESSAKDAVCVQHLIEDLLTAQKEILSQQEIITGLRKNLTEAHSQMSDLRGELNEKQKMELERNVALVQQQSSELSVLKEKMAQVSSLLEKKDKELEALKQALRASQEKHRLQLHKEKEQKPRNTTQMCDISVQIEPIHTDIFLSSQEEQSFSDLGAKCKGSRHEEVIQRQKKALSELRARIKELEKASSSNHKDHMDGSFLDLKTLGMEKNVQKIWDVKPDLPSFSRVEIRAPQNGLSSPGSIMATEKLGKTDVAEALDLSEKLYMDMSKTLGSLMNIKDMSGHVSMKHLSPKEREKVNQLRQRDLDLVFDKITLLKNKLERKEELLRRYEKDIEQLRQSKVSVQMYQSQVAKLEDDIYKEAEEKALLKEALERVEQRLHQEKRVHRAIRQQEVGARKDTPKMDQEREMLKREASSKSSQSLLFSKPGGRN</sequence>
<evidence type="ECO:0000313" key="4">
    <source>
        <dbReference type="Ensembl" id="ENSMMNP00015007420.1"/>
    </source>
</evidence>
<keyword evidence="5" id="KW-1185">Reference proteome</keyword>
<reference evidence="4" key="2">
    <citation type="submission" date="2025-09" db="UniProtKB">
        <authorList>
            <consortium name="Ensembl"/>
        </authorList>
    </citation>
    <scope>IDENTIFICATION</scope>
</reference>
<evidence type="ECO:0000259" key="3">
    <source>
        <dbReference type="PROSITE" id="PS50006"/>
    </source>
</evidence>
<name>A0A8C6AZR4_MONMO</name>
<dbReference type="CDD" id="cd22700">
    <property type="entry name" value="FHA_FHAD1"/>
    <property type="match status" value="1"/>
</dbReference>
<evidence type="ECO:0000313" key="5">
    <source>
        <dbReference type="Proteomes" id="UP000694561"/>
    </source>
</evidence>
<evidence type="ECO:0000256" key="2">
    <source>
        <dbReference type="SAM" id="MobiDB-lite"/>
    </source>
</evidence>
<accession>A0A8C6AZR4</accession>
<dbReference type="Proteomes" id="UP000694561">
    <property type="component" value="Unplaced"/>
</dbReference>
<dbReference type="InterPro" id="IPR000253">
    <property type="entry name" value="FHA_dom"/>
</dbReference>
<feature type="coiled-coil region" evidence="1">
    <location>
        <begin position="834"/>
        <end position="914"/>
    </location>
</feature>
<feature type="region of interest" description="Disordered" evidence="2">
    <location>
        <begin position="1051"/>
        <end position="1070"/>
    </location>
</feature>
<dbReference type="PROSITE" id="PS50006">
    <property type="entry name" value="FHA_DOMAIN"/>
    <property type="match status" value="1"/>
</dbReference>
<feature type="region of interest" description="Disordered" evidence="2">
    <location>
        <begin position="653"/>
        <end position="685"/>
    </location>
</feature>
<dbReference type="InterPro" id="IPR052642">
    <property type="entry name" value="CC-FHA_domain"/>
</dbReference>
<dbReference type="PANTHER" id="PTHR18853">
    <property type="entry name" value="FORKHEAD-ASSOCIATED DOMAIN-CONTAINING PROTEIN 1-RELATED"/>
    <property type="match status" value="1"/>
</dbReference>
<dbReference type="InterPro" id="IPR008984">
    <property type="entry name" value="SMAD_FHA_dom_sf"/>
</dbReference>
<organism evidence="4 5">
    <name type="scientific">Monodon monoceros</name>
    <name type="common">Narwhal</name>
    <name type="synonym">Ceratodon monodon</name>
    <dbReference type="NCBI Taxonomy" id="40151"/>
    <lineage>
        <taxon>Eukaryota</taxon>
        <taxon>Metazoa</taxon>
        <taxon>Chordata</taxon>
        <taxon>Craniata</taxon>
        <taxon>Vertebrata</taxon>
        <taxon>Euteleostomi</taxon>
        <taxon>Mammalia</taxon>
        <taxon>Eutheria</taxon>
        <taxon>Laurasiatheria</taxon>
        <taxon>Artiodactyla</taxon>
        <taxon>Whippomorpha</taxon>
        <taxon>Cetacea</taxon>
        <taxon>Odontoceti</taxon>
        <taxon>Monodontidae</taxon>
        <taxon>Monodon</taxon>
    </lineage>
</organism>
<dbReference type="GO" id="GO:0007283">
    <property type="term" value="P:spermatogenesis"/>
    <property type="evidence" value="ECO:0007669"/>
    <property type="project" value="Ensembl"/>
</dbReference>
<dbReference type="PANTHER" id="PTHR18853:SF7">
    <property type="entry name" value="FORKHEAD-ASSOCIATED DOMAIN-CONTAINING PROTEIN 1"/>
    <property type="match status" value="1"/>
</dbReference>
<keyword evidence="1" id="KW-0175">Coiled coil</keyword>
<dbReference type="Pfam" id="PF00498">
    <property type="entry name" value="FHA"/>
    <property type="match status" value="1"/>
</dbReference>
<feature type="compositionally biased region" description="Basic and acidic residues" evidence="2">
    <location>
        <begin position="1051"/>
        <end position="1066"/>
    </location>
</feature>
<dbReference type="Ensembl" id="ENSMMNT00015008095.1">
    <property type="protein sequence ID" value="ENSMMNP00015007420.1"/>
    <property type="gene ID" value="ENSMMNG00015005493.1"/>
</dbReference>
<dbReference type="GeneTree" id="ENSGT00940000154171"/>
<dbReference type="SMART" id="SM00240">
    <property type="entry name" value="FHA"/>
    <property type="match status" value="1"/>
</dbReference>
<feature type="compositionally biased region" description="Basic and acidic residues" evidence="2">
    <location>
        <begin position="1340"/>
        <end position="1360"/>
    </location>
</feature>